<reference evidence="1" key="1">
    <citation type="submission" date="2024-07" db="EMBL/GenBank/DDBJ databases">
        <title>Genome Analysis of a Potential Novel Vibrio Species Secreting pH- and Thermo-stable Alginate Lyase and its Application in Producing Alginate Oligosaccharides.</title>
        <authorList>
            <person name="Huang H."/>
            <person name="Bao K."/>
        </authorList>
    </citation>
    <scope>NUCLEOTIDE SEQUENCE</scope>
    <source>
        <strain evidence="1">HB236076</strain>
    </source>
</reference>
<accession>A0AB39HCU2</accession>
<dbReference type="AlphaFoldDB" id="A0AB39HCU2"/>
<name>A0AB39HCU2_9VIBR</name>
<proteinExistence type="predicted"/>
<dbReference type="KEGG" id="vih:AB0763_05590"/>
<evidence type="ECO:0000313" key="1">
    <source>
        <dbReference type="EMBL" id="XDK26111.1"/>
    </source>
</evidence>
<sequence length="42" mass="4677">MTAVYRILLSGAGFTRPYSVPPLMVGNPKPGRTAKRRFGKRQ</sequence>
<dbReference type="RefSeq" id="WP_306101721.1">
    <property type="nucleotide sequence ID" value="NZ_CP162601.1"/>
</dbReference>
<dbReference type="EMBL" id="CP162601">
    <property type="protein sequence ID" value="XDK26111.1"/>
    <property type="molecule type" value="Genomic_DNA"/>
</dbReference>
<organism evidence="1">
    <name type="scientific">Vibrio sp. HB236076</name>
    <dbReference type="NCBI Taxonomy" id="3232307"/>
    <lineage>
        <taxon>Bacteria</taxon>
        <taxon>Pseudomonadati</taxon>
        <taxon>Pseudomonadota</taxon>
        <taxon>Gammaproteobacteria</taxon>
        <taxon>Vibrionales</taxon>
        <taxon>Vibrionaceae</taxon>
        <taxon>Vibrio</taxon>
    </lineage>
</organism>
<protein>
    <submittedName>
        <fullName evidence="1">Uncharacterized protein</fullName>
    </submittedName>
</protein>
<gene>
    <name evidence="1" type="ORF">AB0763_05590</name>
</gene>